<dbReference type="InterPro" id="IPR025110">
    <property type="entry name" value="AMP-bd_C"/>
</dbReference>
<proteinExistence type="inferred from homology"/>
<dbReference type="Pfam" id="PF23024">
    <property type="entry name" value="AMP-dom_DIP2-like"/>
    <property type="match status" value="1"/>
</dbReference>
<evidence type="ECO:0000256" key="3">
    <source>
        <dbReference type="ARBA" id="ARBA00022832"/>
    </source>
</evidence>
<dbReference type="SUPFAM" id="SSF56801">
    <property type="entry name" value="Acetyl-CoA synthetase-like"/>
    <property type="match status" value="1"/>
</dbReference>
<evidence type="ECO:0000313" key="7">
    <source>
        <dbReference type="EMBL" id="UFP94730.1"/>
    </source>
</evidence>
<keyword evidence="4" id="KW-0443">Lipid metabolism</keyword>
<evidence type="ECO:0000259" key="5">
    <source>
        <dbReference type="Pfam" id="PF00501"/>
    </source>
</evidence>
<dbReference type="GO" id="GO:0016874">
    <property type="term" value="F:ligase activity"/>
    <property type="evidence" value="ECO:0007669"/>
    <property type="project" value="UniProtKB-KW"/>
</dbReference>
<name>A0ABY3PM34_9CYAN</name>
<accession>A0ABY3PM34</accession>
<evidence type="ECO:0000256" key="1">
    <source>
        <dbReference type="ARBA" id="ARBA00006432"/>
    </source>
</evidence>
<dbReference type="Gene3D" id="3.40.50.12780">
    <property type="entry name" value="N-terminal domain of ligase-like"/>
    <property type="match status" value="1"/>
</dbReference>
<evidence type="ECO:0000313" key="8">
    <source>
        <dbReference type="Proteomes" id="UP001054846"/>
    </source>
</evidence>
<evidence type="ECO:0000256" key="2">
    <source>
        <dbReference type="ARBA" id="ARBA00022598"/>
    </source>
</evidence>
<gene>
    <name evidence="7" type="ORF">ISF26_00280</name>
</gene>
<dbReference type="InterPro" id="IPR040097">
    <property type="entry name" value="FAAL/FAAC"/>
</dbReference>
<evidence type="ECO:0000256" key="4">
    <source>
        <dbReference type="ARBA" id="ARBA00023098"/>
    </source>
</evidence>
<dbReference type="Pfam" id="PF00501">
    <property type="entry name" value="AMP-binding"/>
    <property type="match status" value="1"/>
</dbReference>
<dbReference type="CDD" id="cd05931">
    <property type="entry name" value="FAAL"/>
    <property type="match status" value="1"/>
</dbReference>
<feature type="domain" description="AMP-dependent synthetase/ligase" evidence="5">
    <location>
        <begin position="22"/>
        <end position="423"/>
    </location>
</feature>
<keyword evidence="8" id="KW-1185">Reference proteome</keyword>
<dbReference type="Gene3D" id="3.30.300.30">
    <property type="match status" value="1"/>
</dbReference>
<keyword evidence="3" id="KW-0276">Fatty acid metabolism</keyword>
<dbReference type="PANTHER" id="PTHR22754:SF32">
    <property type="entry name" value="DISCO-INTERACTING PROTEIN 2"/>
    <property type="match status" value="1"/>
</dbReference>
<keyword evidence="2 7" id="KW-0436">Ligase</keyword>
<organism evidence="7 8">
    <name type="scientific">Gloeobacter morelensis MG652769</name>
    <dbReference type="NCBI Taxonomy" id="2781736"/>
    <lineage>
        <taxon>Bacteria</taxon>
        <taxon>Bacillati</taxon>
        <taxon>Cyanobacteriota</taxon>
        <taxon>Cyanophyceae</taxon>
        <taxon>Gloeobacterales</taxon>
        <taxon>Gloeobacteraceae</taxon>
        <taxon>Gloeobacter</taxon>
        <taxon>Gloeobacter morelensis</taxon>
    </lineage>
</organism>
<dbReference type="InterPro" id="IPR000873">
    <property type="entry name" value="AMP-dep_synth/lig_dom"/>
</dbReference>
<dbReference type="InterPro" id="IPR045851">
    <property type="entry name" value="AMP-bd_C_sf"/>
</dbReference>
<evidence type="ECO:0000259" key="6">
    <source>
        <dbReference type="Pfam" id="PF23024"/>
    </source>
</evidence>
<dbReference type="InterPro" id="IPR042099">
    <property type="entry name" value="ANL_N_sf"/>
</dbReference>
<dbReference type="PANTHER" id="PTHR22754">
    <property type="entry name" value="DISCO-INTERACTING PROTEIN 2 DIP2 -RELATED"/>
    <property type="match status" value="1"/>
</dbReference>
<comment type="similarity">
    <text evidence="1">Belongs to the ATP-dependent AMP-binding enzyme family.</text>
</comment>
<dbReference type="Proteomes" id="UP001054846">
    <property type="component" value="Chromosome"/>
</dbReference>
<sequence length="584" mass="62766">MVNLLDNPSIAAQPTTLIAMLQRRAIEQPERLAFTFLADGETQESNLTYGELDRRARAIAAHLQTFAAAGERAVLLYPTGLDYVAAFYGCLYAGVIAAPAYPPDPMQLEKSLAGLHGVIHDAQARWVLTTTGVHALVHSQPAGGAAQPPLQWLCTDQLPETPAEAWRPPQVASASIALLQYTSGSTAAPKGVMLTHANVLHNQKLIQNACHHTEQSTWVTWLPLHHNLALMSAVVQPVYVGYLSVLMPPPAFLQRPLRWLSAISRYRGRGAAGPNFGFNLCIKEIPPEARGELDLSSWEVAIIGGEPIQCDLLERFSAAFAPCGFRPETFVPGYGLAESVLMVSVGRKSERPKVKALDKAHLAAGRAVDAPPGQAEAIKVAGFELYDSDPTIAVVHPETRRRCQPGEIGEIWVAGGSVASGYWQKPDISQATFAARIADCAEGPFLRTGDLGFIADGHFFLTGRCKELIIISGRNHYPQDIELTVQTSHPAIRPNSSAAFSIPSDGEERLVVAAELAGDEPLPVPAAKSIVSAVQRAVAEQHGLRPTVVLLKPGTLPKTAIGKIQRLGARARYLAGTLEAWSSP</sequence>
<dbReference type="EMBL" id="CP063845">
    <property type="protein sequence ID" value="UFP94730.1"/>
    <property type="molecule type" value="Genomic_DNA"/>
</dbReference>
<reference evidence="7 8" key="1">
    <citation type="journal article" date="2021" name="Genome Biol. Evol.">
        <title>Complete Genome Sequencing of a Novel Gloeobacter Species from a Waterfall Cave in Mexico.</title>
        <authorList>
            <person name="Saw J.H."/>
            <person name="Cardona T."/>
            <person name="Montejano G."/>
        </authorList>
    </citation>
    <scope>NUCLEOTIDE SEQUENCE [LARGE SCALE GENOMIC DNA]</scope>
    <source>
        <strain evidence="7">MG652769</strain>
    </source>
</reference>
<protein>
    <submittedName>
        <fullName evidence="7">Fatty acyl-AMP ligase</fullName>
    </submittedName>
</protein>
<feature type="domain" description="AMP-binding enzyme C-terminal" evidence="6">
    <location>
        <begin position="467"/>
        <end position="580"/>
    </location>
</feature>
<dbReference type="RefSeq" id="WP_230841786.1">
    <property type="nucleotide sequence ID" value="NZ_CP063845.1"/>
</dbReference>